<protein>
    <submittedName>
        <fullName evidence="1">Uncharacterized protein</fullName>
    </submittedName>
</protein>
<reference evidence="1 2" key="1">
    <citation type="submission" date="2020-10" db="EMBL/GenBank/DDBJ databases">
        <title>Degradation of 1,4-Dioxane by Xanthobacter sp. YN2, via a Novel Group-2 Soluble Di-Iron Monooxygenase.</title>
        <authorList>
            <person name="Ma F."/>
            <person name="Wang Y."/>
            <person name="Yang J."/>
            <person name="Guo H."/>
            <person name="Su D."/>
            <person name="Yu L."/>
        </authorList>
    </citation>
    <scope>NUCLEOTIDE SEQUENCE [LARGE SCALE GENOMIC DNA]</scope>
    <source>
        <strain evidence="1 2">YN2</strain>
    </source>
</reference>
<accession>A0A974PM21</accession>
<organism evidence="1 2">
    <name type="scientific">Xanthobacter dioxanivorans</name>
    <dbReference type="NCBI Taxonomy" id="2528964"/>
    <lineage>
        <taxon>Bacteria</taxon>
        <taxon>Pseudomonadati</taxon>
        <taxon>Pseudomonadota</taxon>
        <taxon>Alphaproteobacteria</taxon>
        <taxon>Hyphomicrobiales</taxon>
        <taxon>Xanthobacteraceae</taxon>
        <taxon>Xanthobacter</taxon>
    </lineage>
</organism>
<evidence type="ECO:0000313" key="1">
    <source>
        <dbReference type="EMBL" id="QRG06107.1"/>
    </source>
</evidence>
<keyword evidence="2" id="KW-1185">Reference proteome</keyword>
<dbReference type="AlphaFoldDB" id="A0A974PM21"/>
<dbReference type="RefSeq" id="WP_203192984.1">
    <property type="nucleotide sequence ID" value="NZ_CP063362.1"/>
</dbReference>
<dbReference type="EMBL" id="CP063362">
    <property type="protein sequence ID" value="QRG06107.1"/>
    <property type="molecule type" value="Genomic_DNA"/>
</dbReference>
<dbReference type="Proteomes" id="UP000596427">
    <property type="component" value="Chromosome"/>
</dbReference>
<dbReference type="KEGG" id="xdi:EZH22_24465"/>
<evidence type="ECO:0000313" key="2">
    <source>
        <dbReference type="Proteomes" id="UP000596427"/>
    </source>
</evidence>
<sequence length="204" mass="22932">MGREVTGKPKPKTDWERIEAEYRTGKLSVSEIGRQYSVSHTAINKRAKREGWVRDLSEKVQKLVSARLVSEGVSAATVSETVEKAAERDIQIVRQHRADIRDQRVLVGDLVAELRESTSFREEIEAEIEEETADDRSPRRREQMLRAVALASRVGVAKDLAAATKTLVELERQAFNIGRGESSETTLTDLLRQISGTAFRPTEE</sequence>
<name>A0A974PM21_9HYPH</name>
<proteinExistence type="predicted"/>
<gene>
    <name evidence="1" type="ORF">EZH22_24465</name>
</gene>